<proteinExistence type="predicted"/>
<feature type="domain" description="Fibronectin type-III" evidence="2">
    <location>
        <begin position="852"/>
        <end position="942"/>
    </location>
</feature>
<dbReference type="InterPro" id="IPR013783">
    <property type="entry name" value="Ig-like_fold"/>
</dbReference>
<evidence type="ECO:0000259" key="2">
    <source>
        <dbReference type="PROSITE" id="PS50853"/>
    </source>
</evidence>
<dbReference type="OrthoDB" id="3333873at2"/>
<gene>
    <name evidence="3" type="ORF">GT003_24040</name>
</gene>
<evidence type="ECO:0000313" key="3">
    <source>
        <dbReference type="EMBL" id="NBC72079.1"/>
    </source>
</evidence>
<dbReference type="InterPro" id="IPR036116">
    <property type="entry name" value="FN3_sf"/>
</dbReference>
<dbReference type="EMBL" id="JAAAMU010000016">
    <property type="protein sequence ID" value="NBC72079.1"/>
    <property type="molecule type" value="Genomic_DNA"/>
</dbReference>
<dbReference type="SUPFAM" id="SSF51126">
    <property type="entry name" value="Pectin lyase-like"/>
    <property type="match status" value="1"/>
</dbReference>
<reference evidence="3 4" key="1">
    <citation type="submission" date="2020-01" db="EMBL/GenBank/DDBJ databases">
        <title>Paenibacillus soybeanensis sp. nov. isolated from the nodules of soybean (Glycine max(L.) Merr).</title>
        <authorList>
            <person name="Wang H."/>
        </authorList>
    </citation>
    <scope>NUCLEOTIDE SEQUENCE [LARGE SCALE GENOMIC DNA]</scope>
    <source>
        <strain evidence="3 4">DSM 23054</strain>
    </source>
</reference>
<keyword evidence="1" id="KW-0732">Signal</keyword>
<evidence type="ECO:0000256" key="1">
    <source>
        <dbReference type="SAM" id="SignalP"/>
    </source>
</evidence>
<keyword evidence="4" id="KW-1185">Reference proteome</keyword>
<dbReference type="PROSITE" id="PS50853">
    <property type="entry name" value="FN3"/>
    <property type="match status" value="2"/>
</dbReference>
<dbReference type="RefSeq" id="WP_161702698.1">
    <property type="nucleotide sequence ID" value="NZ_JAAAMU010000016.1"/>
</dbReference>
<dbReference type="InterPro" id="IPR011050">
    <property type="entry name" value="Pectin_lyase_fold/virulence"/>
</dbReference>
<dbReference type="SUPFAM" id="SSF49265">
    <property type="entry name" value="Fibronectin type III"/>
    <property type="match status" value="2"/>
</dbReference>
<dbReference type="Proteomes" id="UP000558113">
    <property type="component" value="Unassembled WGS sequence"/>
</dbReference>
<organism evidence="3 4">
    <name type="scientific">Paenibacillus sacheonensis</name>
    <dbReference type="NCBI Taxonomy" id="742054"/>
    <lineage>
        <taxon>Bacteria</taxon>
        <taxon>Bacillati</taxon>
        <taxon>Bacillota</taxon>
        <taxon>Bacilli</taxon>
        <taxon>Bacillales</taxon>
        <taxon>Paenibacillaceae</taxon>
        <taxon>Paenibacillus</taxon>
    </lineage>
</organism>
<feature type="signal peptide" evidence="1">
    <location>
        <begin position="1"/>
        <end position="36"/>
    </location>
</feature>
<evidence type="ECO:0000313" key="4">
    <source>
        <dbReference type="Proteomes" id="UP000558113"/>
    </source>
</evidence>
<name>A0A7X5C471_9BACL</name>
<comment type="caution">
    <text evidence="3">The sequence shown here is derived from an EMBL/GenBank/DDBJ whole genome shotgun (WGS) entry which is preliminary data.</text>
</comment>
<dbReference type="CDD" id="cd00063">
    <property type="entry name" value="FN3"/>
    <property type="match status" value="2"/>
</dbReference>
<dbReference type="Gene3D" id="2.60.40.10">
    <property type="entry name" value="Immunoglobulins"/>
    <property type="match status" value="2"/>
</dbReference>
<dbReference type="InterPro" id="IPR003961">
    <property type="entry name" value="FN3_dom"/>
</dbReference>
<accession>A0A7X5C471</accession>
<dbReference type="AlphaFoldDB" id="A0A7X5C471"/>
<dbReference type="SMART" id="SM00060">
    <property type="entry name" value="FN3"/>
    <property type="match status" value="2"/>
</dbReference>
<sequence>MTVSLFRPNVRRLVSAALGSAMFLLLCIYFSAPAEASNTTYYVNNQSGSNCSDSGSGTSTSQPFCSFTPINNIGTFSSGDQILLARGSSYNQQMVVNGTGSSGNWITIGAYGSGARPIISRNSNESDRAIRLTNPDYWRIQDLEISNAGTGILVGFTNSGHQGLEFRNIYLHHIKGIHQGSGSGANTSSGDYIWNSAGIEITLKDGFTESPYWNQPVINNMLFDYISGDNNLDTIRIDWFGGGYSYVTSDIQRHDAATNVVMNHLDIRDNDQGGGTTGCDDSMAIKGVYGFTIMNSTFDEGGKCYSASGTASFILLFVKDGNFFNNVFTNVPNTGSPDQVAIDYEHSSVNINVNNNYFGNHAGAGPSILAFNSNIAGITNHLDNLHIDSNVMVNNGASIRIAGGGLTPNGRIGDNLYGDSTFMTIENGANAGSMNQTNNKSISASNIYHSGFQFSGTQGSNNWSYQSYNGSSWSNLSYYDSSAKAWQTNSSTSVPSVKQFEQAPGTSGKIARAWTAPSTGQISIRGRILKSDYSGGDGVTARITKNGTRIWPSGGDQSIGYNDKVGVEQVLDSISVNAGDVIRFEVDGSGNNTADTVSWSPAVGYTSFTSGGTAPSAPTGLSASGGNGQVSLSWSASGGATSYTVKRGTSSGSYGTTVASGVTSTSYTDTTVSNGTTYYYAVTATNSSGTSGNSGEASATPSSGGGGSYAKEWNFDTSGNLESWSLAHDVNGSVGSGSLHVNLTGTDPYIISPDSLNVSAANNHVYLRLQNSTDSQYLDVYFKRSGDGGFSETYKKTISISPNSGYNVYDIDMSTVSGWSGSTVNQLRLDVYANTGSLDFDYIKMGGATVSAPSAPTGLTASGGNAQVALSWTASSGASSYTVKRGTSSGTYGTTVASGVTSTNYTDTTVSNGTTYYYVVTATNSGGTSGNSGSASATPSSGSSYAKEWNFDTDGNQEGWSLGNQLTSSVSGGSLHLSSSGTDPYMFSSDNLGIAASGNGHVYVRLKNTSSSTGIQIYFITNSDTSYGESKVVNLPVTANSDYTVYDLNMSGNANWTGTIKQLRFDPANASGTIDVDYIKVGP</sequence>
<feature type="domain" description="Fibronectin type-III" evidence="2">
    <location>
        <begin position="614"/>
        <end position="704"/>
    </location>
</feature>
<protein>
    <recommendedName>
        <fullName evidence="2">Fibronectin type-III domain-containing protein</fullName>
    </recommendedName>
</protein>
<feature type="chain" id="PRO_5031557085" description="Fibronectin type-III domain-containing protein" evidence="1">
    <location>
        <begin position="37"/>
        <end position="1083"/>
    </location>
</feature>